<dbReference type="Gene3D" id="3.30.420.40">
    <property type="match status" value="1"/>
</dbReference>
<dbReference type="Pfam" id="PF22521">
    <property type="entry name" value="HypF_C_2"/>
    <property type="match status" value="1"/>
</dbReference>
<reference evidence="2 3" key="1">
    <citation type="submission" date="2014-06" db="EMBL/GenBank/DDBJ databases">
        <title>Shewanella sp. YQH10.</title>
        <authorList>
            <person name="Liu Y."/>
            <person name="Zeng R."/>
        </authorList>
    </citation>
    <scope>NUCLEOTIDE SEQUENCE [LARGE SCALE GENOMIC DNA]</scope>
    <source>
        <strain evidence="2 3">YQH10</strain>
    </source>
</reference>
<name>A0A094JK96_9GAMM</name>
<evidence type="ECO:0000259" key="1">
    <source>
        <dbReference type="Pfam" id="PF22521"/>
    </source>
</evidence>
<sequence length="595" mass="64761">MKLIRFEFDCSSQVPWYNHLCNQYLNYSSLTLTVGLVAIKAQAESLQSLPITWRYMIEAEGEQAPLEALANELAQDFLLSTYLLESRIVPAAERLGSNKPLKETDAQLPFCQHCQPQFGDNQHANFAQLVLPCSHCHGERVIEDNADLAALQVADLVNLATQLLSGETITLTDVIGSIQLGRQPFNDGDSAVLVCNPNTLSEHFVLENRQVLSLSSIEKPLLLLKPQPTSGISQSLIPVGFAASRLQQVLCELLRVKGVDWLYIKGAKRSVFANVLGVDLPVQSQACQLTQAGTGFTLAEPLHESVRFGNYVAVASGNRKQPQIISSLSTEQNVWDSTDTRKAAECAALALGAEFGQSSHYALIYFSEQYDSQILVRDDKGSLTSFLTLPKLPANGSAIHAAMQISEHAGVWQKFVGQQPAILERLLALDLNDYSAATLNSLWAVAAVLIGLNGESAKSLATSFVSSAMANCSANSPRIDFPLVKREDGSSTIDWTKAIGTLVSFRLAGDNDEAKLAFAMHDSLADFIANWIERLDLNSGIERVYLAGSDIANPVIVKRLGLRLGKNFPMASSQQQDLDGALLATGALYLRQRRG</sequence>
<dbReference type="AlphaFoldDB" id="A0A094JK96"/>
<evidence type="ECO:0000313" key="2">
    <source>
        <dbReference type="EMBL" id="KFZ38484.1"/>
    </source>
</evidence>
<comment type="caution">
    <text evidence="2">The sequence shown here is derived from an EMBL/GenBank/DDBJ whole genome shotgun (WGS) entry which is preliminary data.</text>
</comment>
<feature type="domain" description="Carbamoyltransferase Kae1-like" evidence="1">
    <location>
        <begin position="468"/>
        <end position="568"/>
    </location>
</feature>
<proteinExistence type="predicted"/>
<keyword evidence="3" id="KW-1185">Reference proteome</keyword>
<evidence type="ECO:0000313" key="3">
    <source>
        <dbReference type="Proteomes" id="UP000029264"/>
    </source>
</evidence>
<dbReference type="EMBL" id="JPEO01000002">
    <property type="protein sequence ID" value="KFZ38484.1"/>
    <property type="molecule type" value="Genomic_DNA"/>
</dbReference>
<dbReference type="STRING" id="1515746.HR45_03375"/>
<protein>
    <recommendedName>
        <fullName evidence="1">Carbamoyltransferase Kae1-like domain-containing protein</fullName>
    </recommendedName>
</protein>
<organism evidence="2 3">
    <name type="scientific">Shewanella mangrovi</name>
    <dbReference type="NCBI Taxonomy" id="1515746"/>
    <lineage>
        <taxon>Bacteria</taxon>
        <taxon>Pseudomonadati</taxon>
        <taxon>Pseudomonadota</taxon>
        <taxon>Gammaproteobacteria</taxon>
        <taxon>Alteromonadales</taxon>
        <taxon>Shewanellaceae</taxon>
        <taxon>Shewanella</taxon>
    </lineage>
</organism>
<gene>
    <name evidence="2" type="ORF">HR45_03375</name>
</gene>
<dbReference type="Proteomes" id="UP000029264">
    <property type="component" value="Unassembled WGS sequence"/>
</dbReference>
<accession>A0A094JK96</accession>
<dbReference type="eggNOG" id="COG0068">
    <property type="taxonomic scope" value="Bacteria"/>
</dbReference>
<dbReference type="InterPro" id="IPR055128">
    <property type="entry name" value="HypF_C_2"/>
</dbReference>